<dbReference type="VEuPathDB" id="FungiDB:PPTG_24628"/>
<dbReference type="OrthoDB" id="115059at2759"/>
<dbReference type="EMBL" id="KI683450">
    <property type="protein sequence ID" value="ETL77764.1"/>
    <property type="molecule type" value="Genomic_DNA"/>
</dbReference>
<evidence type="ECO:0000313" key="2">
    <source>
        <dbReference type="EMBL" id="ETL77764.1"/>
    </source>
</evidence>
<sequence>MSGGMSTTHMLSPVKLPPLGREVKTLIQGKEQSTILKVTRLTSSCIIYRGSKKKILRYLKEVSEKPVLPKDVENLVAKLRMETYTSEDNNERVVEVLRDLSEGPGNAVNVFRNKTTGLTSCIIFQTTHMRRMTRKFPQAVCIDATYGTNINRYRLFSFMVTDKFGCGSFAQHALVDGGSKLNMLYAVRAFKQNNPAWVDVKVIVIDKDFVELGLLCEEFPCATIILCHFHVIDYLKREVSKKDYGFSAFEKMHIKNILTMMLCAGKPLFMDYFTENWLNCKDQWCTFKHGNIPHLANNTNNRLEASWGAAKDLLHRHMAMDECIDHLLFLQQTAEDQYTAKVKRVGFRYSQNYDEEMSMLAKLATHHACNLVEEQYLVSGRETYDTTPDENTPEFFLL</sequence>
<organism evidence="2">
    <name type="scientific">Phytophthora nicotianae</name>
    <name type="common">Potato buckeye rot agent</name>
    <name type="synonym">Phytophthora parasitica</name>
    <dbReference type="NCBI Taxonomy" id="4792"/>
    <lineage>
        <taxon>Eukaryota</taxon>
        <taxon>Sar</taxon>
        <taxon>Stramenopiles</taxon>
        <taxon>Oomycota</taxon>
        <taxon>Peronosporomycetes</taxon>
        <taxon>Peronosporales</taxon>
        <taxon>Peronosporaceae</taxon>
        <taxon>Phytophthora</taxon>
    </lineage>
</organism>
<protein>
    <recommendedName>
        <fullName evidence="1">ZSWIM1/3 RNaseH-like domain-containing protein</fullName>
    </recommendedName>
</protein>
<name>W2JZN2_PHYNI</name>
<dbReference type="VEuPathDB" id="FungiDB:PPTG_11130"/>
<dbReference type="AlphaFoldDB" id="W2JZN2"/>
<dbReference type="PANTHER" id="PTHR31569">
    <property type="entry name" value="SWIM-TYPE DOMAIN-CONTAINING PROTEIN"/>
    <property type="match status" value="1"/>
</dbReference>
<dbReference type="PANTHER" id="PTHR31569:SF4">
    <property type="entry name" value="SWIM-TYPE DOMAIN-CONTAINING PROTEIN"/>
    <property type="match status" value="1"/>
</dbReference>
<reference evidence="2" key="1">
    <citation type="submission" date="2013-11" db="EMBL/GenBank/DDBJ databases">
        <title>The Genome Sequence of Phytophthora parasitica CHvinca01.</title>
        <authorList>
            <consortium name="The Broad Institute Genomics Platform"/>
            <person name="Russ C."/>
            <person name="Tyler B."/>
            <person name="Panabieres F."/>
            <person name="Shan W."/>
            <person name="Tripathy S."/>
            <person name="Grunwald N."/>
            <person name="Machado M."/>
            <person name="Johnson C.S."/>
            <person name="Arredondo F."/>
            <person name="Hong C."/>
            <person name="Coffey M."/>
            <person name="Young S.K."/>
            <person name="Zeng Q."/>
            <person name="Gargeya S."/>
            <person name="Fitzgerald M."/>
            <person name="Abouelleil A."/>
            <person name="Alvarado L."/>
            <person name="Chapman S.B."/>
            <person name="Gainer-Dewar J."/>
            <person name="Goldberg J."/>
            <person name="Griggs A."/>
            <person name="Gujja S."/>
            <person name="Hansen M."/>
            <person name="Howarth C."/>
            <person name="Imamovic A."/>
            <person name="Ireland A."/>
            <person name="Larimer J."/>
            <person name="McCowan C."/>
            <person name="Murphy C."/>
            <person name="Pearson M."/>
            <person name="Poon T.W."/>
            <person name="Priest M."/>
            <person name="Roberts A."/>
            <person name="Saif S."/>
            <person name="Shea T."/>
            <person name="Sykes S."/>
            <person name="Wortman J."/>
            <person name="Nusbaum C."/>
            <person name="Birren B."/>
        </authorList>
    </citation>
    <scope>NUCLEOTIDE SEQUENCE [LARGE SCALE GENOMIC DNA]</scope>
    <source>
        <strain evidence="2">CHvinca01</strain>
    </source>
</reference>
<feature type="domain" description="ZSWIM1/3 RNaseH-like" evidence="1">
    <location>
        <begin position="101"/>
        <end position="224"/>
    </location>
</feature>
<dbReference type="InterPro" id="IPR052579">
    <property type="entry name" value="Zinc_finger_SWIM"/>
</dbReference>
<evidence type="ECO:0000259" key="1">
    <source>
        <dbReference type="Pfam" id="PF21056"/>
    </source>
</evidence>
<dbReference type="Pfam" id="PF21056">
    <property type="entry name" value="ZSWIM1-3_RNaseH-like"/>
    <property type="match status" value="1"/>
</dbReference>
<dbReference type="Proteomes" id="UP000054423">
    <property type="component" value="Unassembled WGS sequence"/>
</dbReference>
<dbReference type="InterPro" id="IPR048324">
    <property type="entry name" value="ZSWIM1-3_RNaseH-like"/>
</dbReference>
<accession>W2JZN2</accession>
<gene>
    <name evidence="2" type="ORF">L917_21319</name>
</gene>
<proteinExistence type="predicted"/>